<dbReference type="EMBL" id="QBKU01000007">
    <property type="protein sequence ID" value="PTX73452.1"/>
    <property type="molecule type" value="Genomic_DNA"/>
</dbReference>
<dbReference type="SUPFAM" id="SSF52540">
    <property type="entry name" value="P-loop containing nucleoside triphosphate hydrolases"/>
    <property type="match status" value="1"/>
</dbReference>
<organism evidence="1 2">
    <name type="scientific">Sulfitobacter mediterraneus</name>
    <dbReference type="NCBI Taxonomy" id="83219"/>
    <lineage>
        <taxon>Bacteria</taxon>
        <taxon>Pseudomonadati</taxon>
        <taxon>Pseudomonadota</taxon>
        <taxon>Alphaproteobacteria</taxon>
        <taxon>Rhodobacterales</taxon>
        <taxon>Roseobacteraceae</taxon>
        <taxon>Sulfitobacter</taxon>
    </lineage>
</organism>
<dbReference type="AlphaFoldDB" id="A0A2T6CD74"/>
<comment type="caution">
    <text evidence="1">The sequence shown here is derived from an EMBL/GenBank/DDBJ whole genome shotgun (WGS) entry which is preliminary data.</text>
</comment>
<proteinExistence type="predicted"/>
<dbReference type="GO" id="GO:0016301">
    <property type="term" value="F:kinase activity"/>
    <property type="evidence" value="ECO:0007669"/>
    <property type="project" value="UniProtKB-KW"/>
</dbReference>
<evidence type="ECO:0000313" key="2">
    <source>
        <dbReference type="Proteomes" id="UP000244092"/>
    </source>
</evidence>
<dbReference type="Gene3D" id="3.40.50.300">
    <property type="entry name" value="P-loop containing nucleotide triphosphate hydrolases"/>
    <property type="match status" value="1"/>
</dbReference>
<evidence type="ECO:0000313" key="1">
    <source>
        <dbReference type="EMBL" id="PTX73452.1"/>
    </source>
</evidence>
<keyword evidence="1" id="KW-0418">Kinase</keyword>
<reference evidence="1 2" key="1">
    <citation type="submission" date="2018-04" db="EMBL/GenBank/DDBJ databases">
        <title>Genomic Encyclopedia of Archaeal and Bacterial Type Strains, Phase II (KMG-II): from individual species to whole genera.</title>
        <authorList>
            <person name="Goeker M."/>
        </authorList>
    </citation>
    <scope>NUCLEOTIDE SEQUENCE [LARGE SCALE GENOMIC DNA]</scope>
    <source>
        <strain evidence="1 2">DSM 12244</strain>
    </source>
</reference>
<keyword evidence="1" id="KW-0808">Transferase</keyword>
<protein>
    <submittedName>
        <fullName evidence="1">Putative kinase</fullName>
    </submittedName>
</protein>
<name>A0A2T6CD74_9RHOB</name>
<sequence>MRPLCGANYHPGLICRAGSVPDFDVSTRKLRYHKVFLTMTHIPTLHMLCGKIAAGKSTLARQLGQKPGTVLISEDEWLATLFSDQLDTLDDFARCSRRLRGIMGPHVAGLLKTGVSVVLDFQANTVRSRSWMKGIAEAAGTAYVLHVLDRSDAECLESLRKRNAQGDHAFAVTEDQFHQFSALFEPPQPEEGFEIMVH</sequence>
<gene>
    <name evidence="1" type="ORF">C8N31_107154</name>
</gene>
<dbReference type="Pfam" id="PF13671">
    <property type="entry name" value="AAA_33"/>
    <property type="match status" value="1"/>
</dbReference>
<dbReference type="InterPro" id="IPR027417">
    <property type="entry name" value="P-loop_NTPase"/>
</dbReference>
<dbReference type="Proteomes" id="UP000244092">
    <property type="component" value="Unassembled WGS sequence"/>
</dbReference>
<accession>A0A2T6CD74</accession>